<dbReference type="EMBL" id="JAGTXO010000032">
    <property type="protein sequence ID" value="KAG8460470.1"/>
    <property type="molecule type" value="Genomic_DNA"/>
</dbReference>
<organism evidence="2 3">
    <name type="scientific">Diacronema lutheri</name>
    <name type="common">Unicellular marine alga</name>
    <name type="synonym">Monochrysis lutheri</name>
    <dbReference type="NCBI Taxonomy" id="2081491"/>
    <lineage>
        <taxon>Eukaryota</taxon>
        <taxon>Haptista</taxon>
        <taxon>Haptophyta</taxon>
        <taxon>Pavlovophyceae</taxon>
        <taxon>Pavlovales</taxon>
        <taxon>Pavlovaceae</taxon>
        <taxon>Diacronema</taxon>
    </lineage>
</organism>
<evidence type="ECO:0000256" key="1">
    <source>
        <dbReference type="SAM" id="MobiDB-lite"/>
    </source>
</evidence>
<feature type="region of interest" description="Disordered" evidence="1">
    <location>
        <begin position="1"/>
        <end position="31"/>
    </location>
</feature>
<evidence type="ECO:0000313" key="2">
    <source>
        <dbReference type="EMBL" id="KAG8460470.1"/>
    </source>
</evidence>
<dbReference type="AlphaFoldDB" id="A0A8J5XCI4"/>
<accession>A0A8J5XCI4</accession>
<feature type="compositionally biased region" description="Low complexity" evidence="1">
    <location>
        <begin position="14"/>
        <end position="28"/>
    </location>
</feature>
<comment type="caution">
    <text evidence="2">The sequence shown here is derived from an EMBL/GenBank/DDBJ whole genome shotgun (WGS) entry which is preliminary data.</text>
</comment>
<gene>
    <name evidence="2" type="ORF">KFE25_013120</name>
</gene>
<dbReference type="Proteomes" id="UP000751190">
    <property type="component" value="Unassembled WGS sequence"/>
</dbReference>
<sequence length="212" mass="22305">MSDEVRELAEARSRAAAAAGAPARPIAPQRRRKIQQLVRAWAAQRKRESESVFAHLATPRPLLLRPGGGRSRGVQRYSFGNDGGGSSSAGLAFVSNDGGGGGGGGDAPFRRAAAAAAAAASSRSAHDTPLLRARGTSLARRVDDLRSRVRVFQSVEVLLSATGGGRIAHAKEVRRLRTQRAAAAAAAAGAARGRERRAERTSERRATVERRV</sequence>
<feature type="compositionally biased region" description="Basic and acidic residues" evidence="1">
    <location>
        <begin position="192"/>
        <end position="212"/>
    </location>
</feature>
<evidence type="ECO:0000313" key="3">
    <source>
        <dbReference type="Proteomes" id="UP000751190"/>
    </source>
</evidence>
<feature type="compositionally biased region" description="Basic and acidic residues" evidence="1">
    <location>
        <begin position="1"/>
        <end position="13"/>
    </location>
</feature>
<name>A0A8J5XCI4_DIALT</name>
<feature type="region of interest" description="Disordered" evidence="1">
    <location>
        <begin position="64"/>
        <end position="85"/>
    </location>
</feature>
<feature type="region of interest" description="Disordered" evidence="1">
    <location>
        <begin position="184"/>
        <end position="212"/>
    </location>
</feature>
<reference evidence="2" key="1">
    <citation type="submission" date="2021-05" db="EMBL/GenBank/DDBJ databases">
        <title>The genome of the haptophyte Pavlova lutheri (Diacronema luteri, Pavlovales) - a model for lipid biosynthesis in eukaryotic algae.</title>
        <authorList>
            <person name="Hulatt C.J."/>
            <person name="Posewitz M.C."/>
        </authorList>
    </citation>
    <scope>NUCLEOTIDE SEQUENCE</scope>
    <source>
        <strain evidence="2">NIVA-4/92</strain>
    </source>
</reference>
<proteinExistence type="predicted"/>
<protein>
    <submittedName>
        <fullName evidence="2">Uncharacterized protein</fullName>
    </submittedName>
</protein>
<keyword evidence="3" id="KW-1185">Reference proteome</keyword>